<dbReference type="EMBL" id="JH668599">
    <property type="protein sequence ID" value="KAG6458862.1"/>
    <property type="molecule type" value="Genomic_DNA"/>
</dbReference>
<dbReference type="GO" id="GO:0016020">
    <property type="term" value="C:membrane"/>
    <property type="evidence" value="ECO:0007669"/>
    <property type="project" value="UniProtKB-SubCell"/>
</dbReference>
<dbReference type="PROSITE" id="PS50850">
    <property type="entry name" value="MFS"/>
    <property type="match status" value="1"/>
</dbReference>
<feature type="transmembrane region" description="Helical" evidence="6">
    <location>
        <begin position="308"/>
        <end position="329"/>
    </location>
</feature>
<proteinExistence type="predicted"/>
<feature type="transmembrane region" description="Helical" evidence="6">
    <location>
        <begin position="438"/>
        <end position="459"/>
    </location>
</feature>
<organism evidence="8 9">
    <name type="scientific">Manduca sexta</name>
    <name type="common">Tobacco hawkmoth</name>
    <name type="synonym">Tobacco hornworm</name>
    <dbReference type="NCBI Taxonomy" id="7130"/>
    <lineage>
        <taxon>Eukaryota</taxon>
        <taxon>Metazoa</taxon>
        <taxon>Ecdysozoa</taxon>
        <taxon>Arthropoda</taxon>
        <taxon>Hexapoda</taxon>
        <taxon>Insecta</taxon>
        <taxon>Pterygota</taxon>
        <taxon>Neoptera</taxon>
        <taxon>Endopterygota</taxon>
        <taxon>Lepidoptera</taxon>
        <taxon>Glossata</taxon>
        <taxon>Ditrysia</taxon>
        <taxon>Bombycoidea</taxon>
        <taxon>Sphingidae</taxon>
        <taxon>Sphinginae</taxon>
        <taxon>Sphingini</taxon>
        <taxon>Manduca</taxon>
    </lineage>
</organism>
<evidence type="ECO:0000256" key="6">
    <source>
        <dbReference type="SAM" id="Phobius"/>
    </source>
</evidence>
<feature type="transmembrane region" description="Helical" evidence="6">
    <location>
        <begin position="43"/>
        <end position="64"/>
    </location>
</feature>
<keyword evidence="3 6" id="KW-0812">Transmembrane</keyword>
<feature type="domain" description="Major facilitator superfamily (MFS) profile" evidence="7">
    <location>
        <begin position="42"/>
        <end position="524"/>
    </location>
</feature>
<dbReference type="InterPro" id="IPR020846">
    <property type="entry name" value="MFS_dom"/>
</dbReference>
<dbReference type="Proteomes" id="UP000791440">
    <property type="component" value="Unassembled WGS sequence"/>
</dbReference>
<keyword evidence="5 6" id="KW-0472">Membrane</keyword>
<protein>
    <recommendedName>
        <fullName evidence="7">Major facilitator superfamily (MFS) profile domain-containing protein</fullName>
    </recommendedName>
</protein>
<feature type="transmembrane region" description="Helical" evidence="6">
    <location>
        <begin position="501"/>
        <end position="520"/>
    </location>
</feature>
<dbReference type="OrthoDB" id="6133115at2759"/>
<evidence type="ECO:0000256" key="1">
    <source>
        <dbReference type="ARBA" id="ARBA00004141"/>
    </source>
</evidence>
<feature type="transmembrane region" description="Helical" evidence="6">
    <location>
        <begin position="138"/>
        <end position="160"/>
    </location>
</feature>
<evidence type="ECO:0000256" key="4">
    <source>
        <dbReference type="ARBA" id="ARBA00022989"/>
    </source>
</evidence>
<dbReference type="SUPFAM" id="SSF103473">
    <property type="entry name" value="MFS general substrate transporter"/>
    <property type="match status" value="1"/>
</dbReference>
<name>A0A921ZIY1_MANSE</name>
<feature type="transmembrane region" description="Helical" evidence="6">
    <location>
        <begin position="471"/>
        <end position="495"/>
    </location>
</feature>
<evidence type="ECO:0000256" key="5">
    <source>
        <dbReference type="ARBA" id="ARBA00023136"/>
    </source>
</evidence>
<feature type="transmembrane region" description="Helical" evidence="6">
    <location>
        <begin position="84"/>
        <end position="101"/>
    </location>
</feature>
<reference evidence="8" key="2">
    <citation type="submission" date="2020-12" db="EMBL/GenBank/DDBJ databases">
        <authorList>
            <person name="Kanost M."/>
        </authorList>
    </citation>
    <scope>NUCLEOTIDE SEQUENCE</scope>
</reference>
<comment type="caution">
    <text evidence="8">The sequence shown here is derived from an EMBL/GenBank/DDBJ whole genome shotgun (WGS) entry which is preliminary data.</text>
</comment>
<dbReference type="GO" id="GO:0022857">
    <property type="term" value="F:transmembrane transporter activity"/>
    <property type="evidence" value="ECO:0007669"/>
    <property type="project" value="InterPro"/>
</dbReference>
<feature type="transmembrane region" description="Helical" evidence="6">
    <location>
        <begin position="167"/>
        <end position="190"/>
    </location>
</feature>
<evidence type="ECO:0000313" key="8">
    <source>
        <dbReference type="EMBL" id="KAG6458862.1"/>
    </source>
</evidence>
<sequence>MSDVNLPALAEADKSHVQKTPVAMQEINEAYKACKFGLFHVKLLVITFVGFVAGVAVSNTTAYLLPSAECDLKMSLVQKGLLNAMPYLGMLFSTVIAGFLTDTFGRKIFVVFGYGGMFLFLFIAGSSQTFEVLITAKFFEGILFATSFSAVVTLTSEFCYHEIRDRVILCQSSFAGSAQIVIPGMSWAILMQDWKLTIFEGRFELNTWNFYLYLMSLWSLSACLLYTLFIPESPKYLITQKKYDEARDILVHMYRTNTGKPAETYPYINLWKDKAKRLPEVDEEQPKNIRHQIVVGLHNIKPMFRKPLVIYLLLISLNNFLIMALYNILRLWFPQLSTIVEHYNLSSDKDLCVMLDLYTNDLKAASHNASSSDVCIPNLSGAETYINSIIIGCVCLLPYFISGVLINKVGKKNMLITAGLICIIMTLGLRWANSKTVMVSLFATNVAVAQVMMSLNQALIMEYFPTTIRTLAISTIMMTGRIGTLIGNIAFPVLLDKGCVIPFYTMTGMMICVTTIALFLPKKK</sequence>
<feature type="transmembrane region" description="Helical" evidence="6">
    <location>
        <begin position="210"/>
        <end position="231"/>
    </location>
</feature>
<keyword evidence="9" id="KW-1185">Reference proteome</keyword>
<feature type="transmembrane region" description="Helical" evidence="6">
    <location>
        <begin position="385"/>
        <end position="406"/>
    </location>
</feature>
<dbReference type="PANTHER" id="PTHR23511:SF36">
    <property type="entry name" value="EG:BACR7A4.13 PROTEIN-RELATED"/>
    <property type="match status" value="1"/>
</dbReference>
<comment type="subcellular location">
    <subcellularLocation>
        <location evidence="1">Membrane</location>
        <topology evidence="1">Multi-pass membrane protein</topology>
    </subcellularLocation>
</comment>
<accession>A0A921ZIY1</accession>
<dbReference type="InterPro" id="IPR036259">
    <property type="entry name" value="MFS_trans_sf"/>
</dbReference>
<evidence type="ECO:0000256" key="2">
    <source>
        <dbReference type="ARBA" id="ARBA00022448"/>
    </source>
</evidence>
<feature type="transmembrane region" description="Helical" evidence="6">
    <location>
        <begin position="413"/>
        <end position="432"/>
    </location>
</feature>
<dbReference type="AlphaFoldDB" id="A0A921ZIY1"/>
<dbReference type="Gene3D" id="1.20.1250.20">
    <property type="entry name" value="MFS general substrate transporter like domains"/>
    <property type="match status" value="1"/>
</dbReference>
<feature type="transmembrane region" description="Helical" evidence="6">
    <location>
        <begin position="108"/>
        <end position="126"/>
    </location>
</feature>
<dbReference type="PANTHER" id="PTHR23511">
    <property type="entry name" value="SYNAPTIC VESICLE GLYCOPROTEIN 2"/>
    <property type="match status" value="1"/>
</dbReference>
<reference evidence="8" key="1">
    <citation type="journal article" date="2016" name="Insect Biochem. Mol. Biol.">
        <title>Multifaceted biological insights from a draft genome sequence of the tobacco hornworm moth, Manduca sexta.</title>
        <authorList>
            <person name="Kanost M.R."/>
            <person name="Arrese E.L."/>
            <person name="Cao X."/>
            <person name="Chen Y.R."/>
            <person name="Chellapilla S."/>
            <person name="Goldsmith M.R."/>
            <person name="Grosse-Wilde E."/>
            <person name="Heckel D.G."/>
            <person name="Herndon N."/>
            <person name="Jiang H."/>
            <person name="Papanicolaou A."/>
            <person name="Qu J."/>
            <person name="Soulages J.L."/>
            <person name="Vogel H."/>
            <person name="Walters J."/>
            <person name="Waterhouse R.M."/>
            <person name="Ahn S.J."/>
            <person name="Almeida F.C."/>
            <person name="An C."/>
            <person name="Aqrawi P."/>
            <person name="Bretschneider A."/>
            <person name="Bryant W.B."/>
            <person name="Bucks S."/>
            <person name="Chao H."/>
            <person name="Chevignon G."/>
            <person name="Christen J.M."/>
            <person name="Clarke D.F."/>
            <person name="Dittmer N.T."/>
            <person name="Ferguson L.C.F."/>
            <person name="Garavelou S."/>
            <person name="Gordon K.H.J."/>
            <person name="Gunaratna R.T."/>
            <person name="Han Y."/>
            <person name="Hauser F."/>
            <person name="He Y."/>
            <person name="Heidel-Fischer H."/>
            <person name="Hirsh A."/>
            <person name="Hu Y."/>
            <person name="Jiang H."/>
            <person name="Kalra D."/>
            <person name="Klinner C."/>
            <person name="Konig C."/>
            <person name="Kovar C."/>
            <person name="Kroll A.R."/>
            <person name="Kuwar S.S."/>
            <person name="Lee S.L."/>
            <person name="Lehman R."/>
            <person name="Li K."/>
            <person name="Li Z."/>
            <person name="Liang H."/>
            <person name="Lovelace S."/>
            <person name="Lu Z."/>
            <person name="Mansfield J.H."/>
            <person name="McCulloch K.J."/>
            <person name="Mathew T."/>
            <person name="Morton B."/>
            <person name="Muzny D.M."/>
            <person name="Neunemann D."/>
            <person name="Ongeri F."/>
            <person name="Pauchet Y."/>
            <person name="Pu L.L."/>
            <person name="Pyrousis I."/>
            <person name="Rao X.J."/>
            <person name="Redding A."/>
            <person name="Roesel C."/>
            <person name="Sanchez-Gracia A."/>
            <person name="Schaack S."/>
            <person name="Shukla A."/>
            <person name="Tetreau G."/>
            <person name="Wang Y."/>
            <person name="Xiong G.H."/>
            <person name="Traut W."/>
            <person name="Walsh T.K."/>
            <person name="Worley K.C."/>
            <person name="Wu D."/>
            <person name="Wu W."/>
            <person name="Wu Y.Q."/>
            <person name="Zhang X."/>
            <person name="Zou Z."/>
            <person name="Zucker H."/>
            <person name="Briscoe A.D."/>
            <person name="Burmester T."/>
            <person name="Clem R.J."/>
            <person name="Feyereisen R."/>
            <person name="Grimmelikhuijzen C.J.P."/>
            <person name="Hamodrakas S.J."/>
            <person name="Hansson B.S."/>
            <person name="Huguet E."/>
            <person name="Jermiin L.S."/>
            <person name="Lan Q."/>
            <person name="Lehman H.K."/>
            <person name="Lorenzen M."/>
            <person name="Merzendorfer H."/>
            <person name="Michalopoulos I."/>
            <person name="Morton D.B."/>
            <person name="Muthukrishnan S."/>
            <person name="Oakeshott J.G."/>
            <person name="Palmer W."/>
            <person name="Park Y."/>
            <person name="Passarelli A.L."/>
            <person name="Rozas J."/>
            <person name="Schwartz L.M."/>
            <person name="Smith W."/>
            <person name="Southgate A."/>
            <person name="Vilcinskas A."/>
            <person name="Vogt R."/>
            <person name="Wang P."/>
            <person name="Werren J."/>
            <person name="Yu X.Q."/>
            <person name="Zhou J.J."/>
            <person name="Brown S.J."/>
            <person name="Scherer S.E."/>
            <person name="Richards S."/>
            <person name="Blissard G.W."/>
        </authorList>
    </citation>
    <scope>NUCLEOTIDE SEQUENCE</scope>
</reference>
<dbReference type="Pfam" id="PF07690">
    <property type="entry name" value="MFS_1"/>
    <property type="match status" value="2"/>
</dbReference>
<keyword evidence="2" id="KW-0813">Transport</keyword>
<evidence type="ECO:0000256" key="3">
    <source>
        <dbReference type="ARBA" id="ARBA00022692"/>
    </source>
</evidence>
<gene>
    <name evidence="8" type="ORF">O3G_MSEX011091</name>
</gene>
<dbReference type="InterPro" id="IPR011701">
    <property type="entry name" value="MFS"/>
</dbReference>
<keyword evidence="4 6" id="KW-1133">Transmembrane helix</keyword>
<evidence type="ECO:0000259" key="7">
    <source>
        <dbReference type="PROSITE" id="PS50850"/>
    </source>
</evidence>
<evidence type="ECO:0000313" key="9">
    <source>
        <dbReference type="Proteomes" id="UP000791440"/>
    </source>
</evidence>